<name>A0A5R9F7J7_9BACL</name>
<dbReference type="OrthoDB" id="2454526at2"/>
<evidence type="ECO:0000313" key="2">
    <source>
        <dbReference type="EMBL" id="TLS38230.1"/>
    </source>
</evidence>
<protein>
    <submittedName>
        <fullName evidence="2">Uncharacterized protein</fullName>
    </submittedName>
</protein>
<keyword evidence="1" id="KW-0812">Transmembrane</keyword>
<organism evidence="2 3">
    <name type="scientific">Exobacillus caeni</name>
    <dbReference type="NCBI Taxonomy" id="2574798"/>
    <lineage>
        <taxon>Bacteria</taxon>
        <taxon>Bacillati</taxon>
        <taxon>Bacillota</taxon>
        <taxon>Bacilli</taxon>
        <taxon>Bacillales</taxon>
        <taxon>Guptibacillaceae</taxon>
        <taxon>Exobacillus</taxon>
    </lineage>
</organism>
<proteinExistence type="predicted"/>
<dbReference type="RefSeq" id="WP_138124592.1">
    <property type="nucleotide sequence ID" value="NZ_SWLG01000004.1"/>
</dbReference>
<evidence type="ECO:0000256" key="1">
    <source>
        <dbReference type="SAM" id="Phobius"/>
    </source>
</evidence>
<reference evidence="2 3" key="1">
    <citation type="submission" date="2019-04" db="EMBL/GenBank/DDBJ databases">
        <title>Bacillus caeni sp. nov., a bacterium isolated from mangrove sediment.</title>
        <authorList>
            <person name="Huang H."/>
            <person name="Mo K."/>
            <person name="Hu Y."/>
        </authorList>
    </citation>
    <scope>NUCLEOTIDE SEQUENCE [LARGE SCALE GENOMIC DNA]</scope>
    <source>
        <strain evidence="2 3">HB172195</strain>
    </source>
</reference>
<keyword evidence="1" id="KW-1133">Transmembrane helix</keyword>
<dbReference type="Proteomes" id="UP000308230">
    <property type="component" value="Unassembled WGS sequence"/>
</dbReference>
<evidence type="ECO:0000313" key="3">
    <source>
        <dbReference type="Proteomes" id="UP000308230"/>
    </source>
</evidence>
<feature type="transmembrane region" description="Helical" evidence="1">
    <location>
        <begin position="49"/>
        <end position="72"/>
    </location>
</feature>
<dbReference type="EMBL" id="SWLG01000004">
    <property type="protein sequence ID" value="TLS38230.1"/>
    <property type="molecule type" value="Genomic_DNA"/>
</dbReference>
<keyword evidence="1" id="KW-0472">Membrane</keyword>
<comment type="caution">
    <text evidence="2">The sequence shown here is derived from an EMBL/GenBank/DDBJ whole genome shotgun (WGS) entry which is preliminary data.</text>
</comment>
<accession>A0A5R9F7J7</accession>
<sequence>MKKLVVFTISLVCFYFIFKILLGALFNLVSPADMEFWAKAQELTKSITLGALINPIELISLVTGFIVAVIFASKWG</sequence>
<feature type="transmembrane region" description="Helical" evidence="1">
    <location>
        <begin position="7"/>
        <end position="29"/>
    </location>
</feature>
<gene>
    <name evidence="2" type="ORF">FCL54_06760</name>
</gene>
<keyword evidence="3" id="KW-1185">Reference proteome</keyword>
<dbReference type="AlphaFoldDB" id="A0A5R9F7J7"/>